<gene>
    <name evidence="3" type="primary">garD</name>
    <name evidence="3" type="ORF">TEHN7118_0161</name>
</gene>
<dbReference type="InterPro" id="IPR048332">
    <property type="entry name" value="GD_AH_C"/>
</dbReference>
<dbReference type="InterPro" id="IPR007392">
    <property type="entry name" value="GD_AH_second"/>
</dbReference>
<evidence type="ECO:0000256" key="1">
    <source>
        <dbReference type="ARBA" id="ARBA00010986"/>
    </source>
</evidence>
<dbReference type="PANTHER" id="PTHR30536:SF1">
    <property type="entry name" value="GALACTARATE DEHYDRATASE (L-THREO-FORMING)"/>
    <property type="match status" value="1"/>
</dbReference>
<keyword evidence="2" id="KW-0456">Lyase</keyword>
<proteinExistence type="inferred from homology"/>
<sequence length="513" mass="56309">MSRKQNAIKVDERDNVCTVVTSTGLSPGGVLLNGVKVLEEIPYGHKVALSSIKKDEPIIRYGETIGYANATISEGGWINEDKMHVLEPVDIANYSIKSDEPDKEYRFRGKAVKKRYFMGYLNKDGTAGTRNILAINTTVQCTEGVVNKAVEKIKQEILPKYPNVDDVIAINHIYGCGIAIDGENADIPKRTIRNIAENPNFGEERLVVSLGCEKLIPQGAFNTSHLNENDYLITLQDYKGFYKMMDAICKKAEVLIKRLNKRKRVLCDLSHLVIGLQCGGSDALSGVTANPAIGYAADLLVQHKAKVMFSEVTEVRDAVHSLFKRIRNKELREKLIAEMLWYDNYLKKSKVDRSANTTPGNKKGGLSTIIEKSMGSVAKSGTSEIVDVLSPGERIKKSGLSFAATPASDFVCGSEQLASGMTLQVFSTGRGTPYNLRQAPVIKVASNNGLYNKWEDLLDVNAGTIAAGEKTIKEVGEEIFETIIEVASGKKEVKSEKHGLYNQLAIFNPAPVT</sequence>
<dbReference type="InterPro" id="IPR044144">
    <property type="entry name" value="SAF_UxaA/GarD"/>
</dbReference>
<dbReference type="GeneID" id="64053482"/>
<organism evidence="3 4">
    <name type="scientific">Tetragenococcus halophilus subsp. halophilus</name>
    <dbReference type="NCBI Taxonomy" id="1513897"/>
    <lineage>
        <taxon>Bacteria</taxon>
        <taxon>Bacillati</taxon>
        <taxon>Bacillota</taxon>
        <taxon>Bacilli</taxon>
        <taxon>Lactobacillales</taxon>
        <taxon>Enterococcaceae</taxon>
        <taxon>Tetragenococcus</taxon>
    </lineage>
</organism>
<dbReference type="Proteomes" id="UP000236214">
    <property type="component" value="Unassembled WGS sequence"/>
</dbReference>
<reference evidence="3 4" key="1">
    <citation type="submission" date="2016-05" db="EMBL/GenBank/DDBJ databases">
        <title>Whole genome sequencing of Tetragenococcus halophilus subsp. halophilus NISL 7118.</title>
        <authorList>
            <person name="Shiwa Y."/>
            <person name="Nishimura I."/>
            <person name="Yoshikawa H."/>
            <person name="Koyama Y."/>
            <person name="Oguma T."/>
        </authorList>
    </citation>
    <scope>NUCLEOTIDE SEQUENCE [LARGE SCALE GENOMIC DNA]</scope>
    <source>
        <strain evidence="3 4">NISL 7118</strain>
    </source>
</reference>
<dbReference type="CDD" id="cd11613">
    <property type="entry name" value="SAF_AH_GD"/>
    <property type="match status" value="1"/>
</dbReference>
<dbReference type="Gene3D" id="2.30.130.110">
    <property type="match status" value="1"/>
</dbReference>
<comment type="similarity">
    <text evidence="1">Belongs to the UxaA family.</text>
</comment>
<dbReference type="Pfam" id="PF20629">
    <property type="entry name" value="GD_AH_C"/>
    <property type="match status" value="1"/>
</dbReference>
<keyword evidence="4" id="KW-1185">Reference proteome</keyword>
<comment type="caution">
    <text evidence="3">The sequence shown here is derived from an EMBL/GenBank/DDBJ whole genome shotgun (WGS) entry which is preliminary data.</text>
</comment>
<protein>
    <submittedName>
        <fullName evidence="3">Galactarate dehydratase</fullName>
    </submittedName>
</protein>
<dbReference type="Pfam" id="PF04295">
    <property type="entry name" value="GD_AH_second"/>
    <property type="match status" value="1"/>
</dbReference>
<dbReference type="InterPro" id="IPR052172">
    <property type="entry name" value="UxaA_altronate/galactarate_dh"/>
</dbReference>
<dbReference type="GO" id="GO:0019698">
    <property type="term" value="P:D-galacturonate catabolic process"/>
    <property type="evidence" value="ECO:0007669"/>
    <property type="project" value="TreeGrafter"/>
</dbReference>
<dbReference type="RefSeq" id="WP_014123923.1">
    <property type="nucleotide sequence ID" value="NZ_BAABQP010000044.1"/>
</dbReference>
<dbReference type="EMBL" id="BDEC01000006">
    <property type="protein sequence ID" value="GBD67355.1"/>
    <property type="molecule type" value="Genomic_DNA"/>
</dbReference>
<accession>A0A2H6CZX4</accession>
<evidence type="ECO:0000313" key="4">
    <source>
        <dbReference type="Proteomes" id="UP000236214"/>
    </source>
</evidence>
<evidence type="ECO:0000256" key="2">
    <source>
        <dbReference type="ARBA" id="ARBA00023239"/>
    </source>
</evidence>
<name>A0A2H6CZX4_TETHA</name>
<dbReference type="PANTHER" id="PTHR30536">
    <property type="entry name" value="ALTRONATE/GALACTARATE DEHYDRATASE"/>
    <property type="match status" value="1"/>
</dbReference>
<dbReference type="GO" id="GO:0008867">
    <property type="term" value="F:galactarate dehydratase activity"/>
    <property type="evidence" value="ECO:0007669"/>
    <property type="project" value="TreeGrafter"/>
</dbReference>
<evidence type="ECO:0000313" key="3">
    <source>
        <dbReference type="EMBL" id="GBD67355.1"/>
    </source>
</evidence>
<dbReference type="GO" id="GO:0046392">
    <property type="term" value="P:galactarate catabolic process"/>
    <property type="evidence" value="ECO:0007669"/>
    <property type="project" value="TreeGrafter"/>
</dbReference>
<dbReference type="AlphaFoldDB" id="A0A2H6CZX4"/>